<evidence type="ECO:0000313" key="2">
    <source>
        <dbReference type="EMBL" id="KAJ8892965.1"/>
    </source>
</evidence>
<reference evidence="2 3" key="1">
    <citation type="submission" date="2023-02" db="EMBL/GenBank/DDBJ databases">
        <title>LHISI_Scaffold_Assembly.</title>
        <authorList>
            <person name="Stuart O.P."/>
            <person name="Cleave R."/>
            <person name="Magrath M.J.L."/>
            <person name="Mikheyev A.S."/>
        </authorList>
    </citation>
    <scope>NUCLEOTIDE SEQUENCE [LARGE SCALE GENOMIC DNA]</scope>
    <source>
        <strain evidence="2">Daus_M_001</strain>
        <tissue evidence="2">Leg muscle</tissue>
    </source>
</reference>
<dbReference type="InterPro" id="IPR019080">
    <property type="entry name" value="YqaJ_viral_recombinase"/>
</dbReference>
<feature type="domain" description="YqaJ viral recombinase" evidence="1">
    <location>
        <begin position="17"/>
        <end position="81"/>
    </location>
</feature>
<dbReference type="PANTHER" id="PTHR46609">
    <property type="entry name" value="EXONUCLEASE, PHAGE-TYPE/RECB, C-TERMINAL DOMAIN-CONTAINING PROTEIN"/>
    <property type="match status" value="1"/>
</dbReference>
<comment type="caution">
    <text evidence="2">The sequence shown here is derived from an EMBL/GenBank/DDBJ whole genome shotgun (WGS) entry which is preliminary data.</text>
</comment>
<evidence type="ECO:0000259" key="1">
    <source>
        <dbReference type="Pfam" id="PF09588"/>
    </source>
</evidence>
<gene>
    <name evidence="2" type="ORF">PR048_005546</name>
</gene>
<evidence type="ECO:0000313" key="3">
    <source>
        <dbReference type="Proteomes" id="UP001159363"/>
    </source>
</evidence>
<dbReference type="Gene3D" id="3.90.320.10">
    <property type="match status" value="1"/>
</dbReference>
<name>A0ABQ9I8F7_9NEOP</name>
<protein>
    <recommendedName>
        <fullName evidence="1">YqaJ viral recombinase domain-containing protein</fullName>
    </recommendedName>
</protein>
<keyword evidence="3" id="KW-1185">Reference proteome</keyword>
<dbReference type="EMBL" id="JARBHB010000002">
    <property type="protein sequence ID" value="KAJ8892965.1"/>
    <property type="molecule type" value="Genomic_DNA"/>
</dbReference>
<organism evidence="2 3">
    <name type="scientific">Dryococelus australis</name>
    <dbReference type="NCBI Taxonomy" id="614101"/>
    <lineage>
        <taxon>Eukaryota</taxon>
        <taxon>Metazoa</taxon>
        <taxon>Ecdysozoa</taxon>
        <taxon>Arthropoda</taxon>
        <taxon>Hexapoda</taxon>
        <taxon>Insecta</taxon>
        <taxon>Pterygota</taxon>
        <taxon>Neoptera</taxon>
        <taxon>Polyneoptera</taxon>
        <taxon>Phasmatodea</taxon>
        <taxon>Verophasmatodea</taxon>
        <taxon>Anareolatae</taxon>
        <taxon>Phasmatidae</taxon>
        <taxon>Eurycanthinae</taxon>
        <taxon>Dryococelus</taxon>
    </lineage>
</organism>
<dbReference type="InterPro" id="IPR051703">
    <property type="entry name" value="NF-kappa-B_Signaling_Reg"/>
</dbReference>
<dbReference type="PANTHER" id="PTHR46609:SF8">
    <property type="entry name" value="YQAJ VIRAL RECOMBINASE DOMAIN-CONTAINING PROTEIN"/>
    <property type="match status" value="1"/>
</dbReference>
<sequence>MNFESFDIMFIAIRCPTFVSTTGTKWGLEHENVALNELFKHLHMPCRRSELIINPEHPFFGASPDALFDEDAIAKIKFPYSIKDMSPQATRSLQDKKS</sequence>
<accession>A0ABQ9I8F7</accession>
<dbReference type="InterPro" id="IPR011604">
    <property type="entry name" value="PDDEXK-like_dom_sf"/>
</dbReference>
<dbReference type="InterPro" id="IPR011335">
    <property type="entry name" value="Restrct_endonuc-II-like"/>
</dbReference>
<dbReference type="Pfam" id="PF09588">
    <property type="entry name" value="YqaJ"/>
    <property type="match status" value="1"/>
</dbReference>
<dbReference type="SUPFAM" id="SSF52980">
    <property type="entry name" value="Restriction endonuclease-like"/>
    <property type="match status" value="1"/>
</dbReference>
<dbReference type="Proteomes" id="UP001159363">
    <property type="component" value="Chromosome 2"/>
</dbReference>
<proteinExistence type="predicted"/>